<feature type="transmembrane region" description="Helical" evidence="6">
    <location>
        <begin position="532"/>
        <end position="555"/>
    </location>
</feature>
<dbReference type="AlphaFoldDB" id="A0A454CZH0"/>
<sequence>MLAVKKTTFSTLLVLLVSIYSSFAFAIDYDSAVNDIAQRLDKASQLYEQGDKDQAKTTVQMAYFEVFESLEGPVRINYSQQYAYQLEAKFGDIRKLIVAGKPVDEVDTEINWLKKEILGLPEILASGHQLKAENTNLHTEDILPFWREAVTSIDTQLNAALTEYRESGEQPESAAEKQQRAFDLVQQAQFKGYKNTELEIAIRLHRSAERSAEYNAAFRSIAKITKQPFNQQNLIRFGYELSTLVQGLKDELPGLPATRDFQVPGTAKNADTAVAARDWNPVVSDIMTAIDGAIDSYQHGDKTAAILAVQDAYFDHFEASGMENAVGSRDSAFKSELEGYFTRIVSMLKANQAQADIDQQVQKLKVGLMDAAGNLSEGNLSWWAMLIASFTIIFREGLEALLIVAAITAYLIKNDASDKLHVVKNSVVVGLIASAITAVLFQWLFENSGASRELLEGITMLIAVVVLFSMSYWLLSKVEAAQWKRYLESKLATSITTGSLFGLWLASFLAVYREGAETVLFYFALAADTNSQTMVALIAGFAIGVLLLAVIFFVMRYSVVKLPLKPFFIFTGGFMYLMAFVFAGKGVLELIEGKLFQPTLISGAPEFAPLGIYPYMETLLPQLALIVAAVFALIVMKARSKRDLAQQARC</sequence>
<evidence type="ECO:0000256" key="4">
    <source>
        <dbReference type="ARBA" id="ARBA00022989"/>
    </source>
</evidence>
<organism evidence="8 9">
    <name type="scientific">Vibrio harveyi</name>
    <name type="common">Beneckea harveyi</name>
    <dbReference type="NCBI Taxonomy" id="669"/>
    <lineage>
        <taxon>Bacteria</taxon>
        <taxon>Pseudomonadati</taxon>
        <taxon>Pseudomonadota</taxon>
        <taxon>Gammaproteobacteria</taxon>
        <taxon>Vibrionales</taxon>
        <taxon>Vibrionaceae</taxon>
        <taxon>Vibrio</taxon>
    </lineage>
</organism>
<dbReference type="PANTHER" id="PTHR31632:SF2">
    <property type="entry name" value="PLASMA MEMBRANE IRON PERMEASE"/>
    <property type="match status" value="1"/>
</dbReference>
<feature type="transmembrane region" description="Helical" evidence="6">
    <location>
        <begin position="619"/>
        <end position="636"/>
    </location>
</feature>
<reference evidence="8 9" key="1">
    <citation type="submission" date="2012-10" db="EMBL/GenBank/DDBJ databases">
        <title>Genome sequence of Vibrio Cholerae HENC-02.</title>
        <authorList>
            <person name="Eppinger M."/>
            <person name="Hasan N.A."/>
            <person name="Sengamalay N."/>
            <person name="Hine E."/>
            <person name="Su Q."/>
            <person name="Daugherty S.C."/>
            <person name="Young S."/>
            <person name="Sadzewicz L."/>
            <person name="Tallon L."/>
            <person name="Cebula T.A."/>
            <person name="Ravel J."/>
            <person name="Colwell R.R."/>
        </authorList>
    </citation>
    <scope>NUCLEOTIDE SEQUENCE [LARGE SCALE GENOMIC DNA]</scope>
    <source>
        <strain evidence="8 9">HENC-02</strain>
    </source>
</reference>
<feature type="chain" id="PRO_5019525005" evidence="7">
    <location>
        <begin position="27"/>
        <end position="650"/>
    </location>
</feature>
<proteinExistence type="inferred from homology"/>
<dbReference type="EMBL" id="AJSR01001019">
    <property type="protein sequence ID" value="EKM31804.1"/>
    <property type="molecule type" value="Genomic_DNA"/>
</dbReference>
<gene>
    <name evidence="8" type="ORF">VCHENC02_2600</name>
</gene>
<evidence type="ECO:0000256" key="6">
    <source>
        <dbReference type="SAM" id="Phobius"/>
    </source>
</evidence>
<comment type="subcellular location">
    <subcellularLocation>
        <location evidence="1">Membrane</location>
        <topology evidence="1">Multi-pass membrane protein</topology>
    </subcellularLocation>
</comment>
<evidence type="ECO:0000256" key="7">
    <source>
        <dbReference type="SAM" id="SignalP"/>
    </source>
</evidence>
<evidence type="ECO:0000313" key="8">
    <source>
        <dbReference type="EMBL" id="EKM31804.1"/>
    </source>
</evidence>
<keyword evidence="7" id="KW-0732">Signal</keyword>
<keyword evidence="5 6" id="KW-0472">Membrane</keyword>
<dbReference type="InterPro" id="IPR004923">
    <property type="entry name" value="FTR1/Fip1/EfeU"/>
</dbReference>
<accession>A0A454CZH0</accession>
<dbReference type="GO" id="GO:0033573">
    <property type="term" value="C:high-affinity iron permease complex"/>
    <property type="evidence" value="ECO:0007669"/>
    <property type="project" value="InterPro"/>
</dbReference>
<evidence type="ECO:0000256" key="5">
    <source>
        <dbReference type="ARBA" id="ARBA00023136"/>
    </source>
</evidence>
<protein>
    <submittedName>
        <fullName evidence="8">Iron permease FTR1 family protein</fullName>
    </submittedName>
</protein>
<comment type="caution">
    <text evidence="8">The sequence shown here is derived from an EMBL/GenBank/DDBJ whole genome shotgun (WGS) entry which is preliminary data.</text>
</comment>
<name>A0A454CZH0_VIBHA</name>
<feature type="transmembrane region" description="Helical" evidence="6">
    <location>
        <begin position="382"/>
        <end position="410"/>
    </location>
</feature>
<evidence type="ECO:0000256" key="1">
    <source>
        <dbReference type="ARBA" id="ARBA00004141"/>
    </source>
</evidence>
<evidence type="ECO:0000313" key="9">
    <source>
        <dbReference type="Proteomes" id="UP000008367"/>
    </source>
</evidence>
<comment type="similarity">
    <text evidence="2">Belongs to the oxidase-dependent Fe transporter (OFeT) (TC 9.A.10.1) family.</text>
</comment>
<keyword evidence="3 6" id="KW-0812">Transmembrane</keyword>
<dbReference type="PANTHER" id="PTHR31632">
    <property type="entry name" value="IRON TRANSPORTER FTH1"/>
    <property type="match status" value="1"/>
</dbReference>
<feature type="transmembrane region" description="Helical" evidence="6">
    <location>
        <begin position="422"/>
        <end position="445"/>
    </location>
</feature>
<evidence type="ECO:0000256" key="3">
    <source>
        <dbReference type="ARBA" id="ARBA00022692"/>
    </source>
</evidence>
<feature type="signal peptide" evidence="7">
    <location>
        <begin position="1"/>
        <end position="26"/>
    </location>
</feature>
<keyword evidence="4 6" id="KW-1133">Transmembrane helix</keyword>
<dbReference type="Pfam" id="PF03239">
    <property type="entry name" value="FTR1"/>
    <property type="match status" value="1"/>
</dbReference>
<dbReference type="GO" id="GO:0015093">
    <property type="term" value="F:ferrous iron transmembrane transporter activity"/>
    <property type="evidence" value="ECO:0007669"/>
    <property type="project" value="TreeGrafter"/>
</dbReference>
<evidence type="ECO:0000256" key="2">
    <source>
        <dbReference type="ARBA" id="ARBA00008333"/>
    </source>
</evidence>
<dbReference type="Proteomes" id="UP000008367">
    <property type="component" value="Unassembled WGS sequence"/>
</dbReference>
<feature type="transmembrane region" description="Helical" evidence="6">
    <location>
        <begin position="567"/>
        <end position="588"/>
    </location>
</feature>
<feature type="transmembrane region" description="Helical" evidence="6">
    <location>
        <begin position="491"/>
        <end position="512"/>
    </location>
</feature>
<feature type="transmembrane region" description="Helical" evidence="6">
    <location>
        <begin position="457"/>
        <end position="475"/>
    </location>
</feature>
<dbReference type="STRING" id="669.AL538_21155"/>